<evidence type="ECO:0000256" key="5">
    <source>
        <dbReference type="ARBA" id="ARBA00032644"/>
    </source>
</evidence>
<dbReference type="GO" id="GO:0004081">
    <property type="term" value="F:bis(5'-nucleosyl)-tetraphosphatase (asymmetrical) activity"/>
    <property type="evidence" value="ECO:0007669"/>
    <property type="project" value="TreeGrafter"/>
</dbReference>
<evidence type="ECO:0000256" key="2">
    <source>
        <dbReference type="ARBA" id="ARBA00018911"/>
    </source>
</evidence>
<sequence>MIKQLSVGFVVFRRAGKGLRYLLLHHGGEYWNFPKGRQVAGETELATALRELKEETGIEQVNLIKDFRFEYDYDFDTTVQNGVKEKVYKHAIFFLVEVNESEVKISDEHLDFGWFDFNTALSRLFYQPGQDCLKAAHQFLLKQQDFVL</sequence>
<dbReference type="CDD" id="cd03428">
    <property type="entry name" value="NUDIX_Ap4A_Nudt2"/>
    <property type="match status" value="1"/>
</dbReference>
<dbReference type="SUPFAM" id="SSF55811">
    <property type="entry name" value="Nudix"/>
    <property type="match status" value="1"/>
</dbReference>
<evidence type="ECO:0000313" key="7">
    <source>
        <dbReference type="EMBL" id="OGY46054.1"/>
    </source>
</evidence>
<keyword evidence="3" id="KW-0547">Nucleotide-binding</keyword>
<dbReference type="InterPro" id="IPR003565">
    <property type="entry name" value="Tetra_PHTase"/>
</dbReference>
<dbReference type="InterPro" id="IPR020084">
    <property type="entry name" value="NUDIX_hydrolase_CS"/>
</dbReference>
<comment type="similarity">
    <text evidence="1">Belongs to the Nudix hydrolase family.</text>
</comment>
<dbReference type="PANTHER" id="PTHR21340:SF0">
    <property type="entry name" value="BIS(5'-NUCLEOSYL)-TETRAPHOSPHATASE [ASYMMETRICAL]"/>
    <property type="match status" value="1"/>
</dbReference>
<dbReference type="Pfam" id="PF00293">
    <property type="entry name" value="NUDIX"/>
    <property type="match status" value="1"/>
</dbReference>
<dbReference type="InterPro" id="IPR051325">
    <property type="entry name" value="Nudix_hydrolase_domain"/>
</dbReference>
<dbReference type="GO" id="GO:0006754">
    <property type="term" value="P:ATP biosynthetic process"/>
    <property type="evidence" value="ECO:0007669"/>
    <property type="project" value="TreeGrafter"/>
</dbReference>
<gene>
    <name evidence="7" type="ORF">A2744_04030</name>
</gene>
<evidence type="ECO:0000259" key="6">
    <source>
        <dbReference type="PROSITE" id="PS51462"/>
    </source>
</evidence>
<dbReference type="STRING" id="1797535.A2744_04030"/>
<comment type="caution">
    <text evidence="7">The sequence shown here is derived from an EMBL/GenBank/DDBJ whole genome shotgun (WGS) entry which is preliminary data.</text>
</comment>
<proteinExistence type="inferred from homology"/>
<dbReference type="EMBL" id="MHIE01000008">
    <property type="protein sequence ID" value="OGY46054.1"/>
    <property type="molecule type" value="Genomic_DNA"/>
</dbReference>
<organism evidence="7 8">
    <name type="scientific">Candidatus Buchananbacteria bacterium RIFCSPHIGHO2_01_FULL_44_11</name>
    <dbReference type="NCBI Taxonomy" id="1797535"/>
    <lineage>
        <taxon>Bacteria</taxon>
        <taxon>Candidatus Buchananiibacteriota</taxon>
    </lineage>
</organism>
<dbReference type="PANTHER" id="PTHR21340">
    <property type="entry name" value="DIADENOSINE 5,5-P1,P4-TETRAPHOSPHATE PYROPHOSPHOHYDROLASE MUTT"/>
    <property type="match status" value="1"/>
</dbReference>
<dbReference type="PROSITE" id="PS51462">
    <property type="entry name" value="NUDIX"/>
    <property type="match status" value="1"/>
</dbReference>
<feature type="domain" description="Nudix hydrolase" evidence="6">
    <location>
        <begin position="2"/>
        <end position="137"/>
    </location>
</feature>
<dbReference type="PROSITE" id="PS00893">
    <property type="entry name" value="NUDIX_BOX"/>
    <property type="match status" value="1"/>
</dbReference>
<dbReference type="Gene3D" id="3.90.79.10">
    <property type="entry name" value="Nucleoside Triphosphate Pyrophosphohydrolase"/>
    <property type="match status" value="1"/>
</dbReference>
<dbReference type="AlphaFoldDB" id="A0A1G1Y1J6"/>
<evidence type="ECO:0000256" key="1">
    <source>
        <dbReference type="ARBA" id="ARBA00005582"/>
    </source>
</evidence>
<evidence type="ECO:0000256" key="3">
    <source>
        <dbReference type="ARBA" id="ARBA00022741"/>
    </source>
</evidence>
<name>A0A1G1Y1J6_9BACT</name>
<keyword evidence="4" id="KW-0378">Hydrolase</keyword>
<reference evidence="7 8" key="1">
    <citation type="journal article" date="2016" name="Nat. Commun.">
        <title>Thousands of microbial genomes shed light on interconnected biogeochemical processes in an aquifer system.</title>
        <authorList>
            <person name="Anantharaman K."/>
            <person name="Brown C.T."/>
            <person name="Hug L.A."/>
            <person name="Sharon I."/>
            <person name="Castelle C.J."/>
            <person name="Probst A.J."/>
            <person name="Thomas B.C."/>
            <person name="Singh A."/>
            <person name="Wilkins M.J."/>
            <person name="Karaoz U."/>
            <person name="Brodie E.L."/>
            <person name="Williams K.H."/>
            <person name="Hubbard S.S."/>
            <person name="Banfield J.F."/>
        </authorList>
    </citation>
    <scope>NUCLEOTIDE SEQUENCE [LARGE SCALE GENOMIC DNA]</scope>
</reference>
<protein>
    <recommendedName>
        <fullName evidence="2">Bis(5'-nucleosyl)-tetraphosphatase [asymmetrical]</fullName>
    </recommendedName>
    <alternativeName>
        <fullName evidence="5">Diadenosine 5',5'''-P1,P4-tetraphosphate asymmetrical hydrolase</fullName>
    </alternativeName>
</protein>
<dbReference type="GO" id="GO:0006167">
    <property type="term" value="P:AMP biosynthetic process"/>
    <property type="evidence" value="ECO:0007669"/>
    <property type="project" value="TreeGrafter"/>
</dbReference>
<accession>A0A1G1Y1J6</accession>
<dbReference type="GO" id="GO:0000166">
    <property type="term" value="F:nucleotide binding"/>
    <property type="evidence" value="ECO:0007669"/>
    <property type="project" value="UniProtKB-KW"/>
</dbReference>
<dbReference type="InterPro" id="IPR015797">
    <property type="entry name" value="NUDIX_hydrolase-like_dom_sf"/>
</dbReference>
<evidence type="ECO:0000256" key="4">
    <source>
        <dbReference type="ARBA" id="ARBA00022801"/>
    </source>
</evidence>
<dbReference type="Proteomes" id="UP000178240">
    <property type="component" value="Unassembled WGS sequence"/>
</dbReference>
<evidence type="ECO:0000313" key="8">
    <source>
        <dbReference type="Proteomes" id="UP000178240"/>
    </source>
</evidence>
<dbReference type="InterPro" id="IPR000086">
    <property type="entry name" value="NUDIX_hydrolase_dom"/>
</dbReference>